<dbReference type="InterPro" id="IPR046373">
    <property type="entry name" value="Acyl-CoA_Oxase/DH_mid-dom_sf"/>
</dbReference>
<comment type="caution">
    <text evidence="11">The sequence shown here is derived from an EMBL/GenBank/DDBJ whole genome shotgun (WGS) entry which is preliminary data.</text>
</comment>
<dbReference type="FunFam" id="2.40.110.10:FF:000011">
    <property type="entry name" value="Acyl-CoA dehydrogenase FadE34"/>
    <property type="match status" value="1"/>
</dbReference>
<dbReference type="GO" id="GO:0005886">
    <property type="term" value="C:plasma membrane"/>
    <property type="evidence" value="ECO:0007669"/>
    <property type="project" value="TreeGrafter"/>
</dbReference>
<dbReference type="InterPro" id="IPR052161">
    <property type="entry name" value="Mycobact_Acyl-CoA_DH"/>
</dbReference>
<evidence type="ECO:0000256" key="4">
    <source>
        <dbReference type="ARBA" id="ARBA00022827"/>
    </source>
</evidence>
<protein>
    <submittedName>
        <fullName evidence="11">Acyl-CoA dehydrogenase</fullName>
    </submittedName>
</protein>
<accession>A0A1I2XYI5</accession>
<dbReference type="EMBL" id="SOFE01000014">
    <property type="protein sequence ID" value="TFB85068.1"/>
    <property type="molecule type" value="Genomic_DNA"/>
</dbReference>
<dbReference type="Pfam" id="PF00441">
    <property type="entry name" value="Acyl-CoA_dh_1"/>
    <property type="match status" value="1"/>
</dbReference>
<dbReference type="InterPro" id="IPR036250">
    <property type="entry name" value="AcylCo_DH-like_C"/>
</dbReference>
<gene>
    <name evidence="11" type="ORF">E3O11_08485</name>
    <name evidence="10" type="ORF">SAMN05216274_101242</name>
</gene>
<dbReference type="Gene3D" id="1.10.540.10">
    <property type="entry name" value="Acyl-CoA dehydrogenase/oxidase, N-terminal domain"/>
    <property type="match status" value="1"/>
</dbReference>
<evidence type="ECO:0000313" key="13">
    <source>
        <dbReference type="Proteomes" id="UP000297963"/>
    </source>
</evidence>
<dbReference type="Pfam" id="PF02770">
    <property type="entry name" value="Acyl-CoA_dh_M"/>
    <property type="match status" value="1"/>
</dbReference>
<dbReference type="Pfam" id="PF02771">
    <property type="entry name" value="Acyl-CoA_dh_N"/>
    <property type="match status" value="1"/>
</dbReference>
<dbReference type="AlphaFoldDB" id="A0A1I2XYI5"/>
<evidence type="ECO:0000313" key="10">
    <source>
        <dbReference type="EMBL" id="SFH18523.1"/>
    </source>
</evidence>
<comment type="similarity">
    <text evidence="2 6">Belongs to the acyl-CoA dehydrogenase family.</text>
</comment>
<dbReference type="Proteomes" id="UP000199681">
    <property type="component" value="Unassembled WGS sequence"/>
</dbReference>
<dbReference type="InterPro" id="IPR013786">
    <property type="entry name" value="AcylCoA_DH/ox_N"/>
</dbReference>
<keyword evidence="3 6" id="KW-0285">Flavoprotein</keyword>
<dbReference type="PANTHER" id="PTHR43292:SF3">
    <property type="entry name" value="ACYL-COA DEHYDROGENASE FADE29"/>
    <property type="match status" value="1"/>
</dbReference>
<feature type="domain" description="Acyl-CoA oxidase/dehydrogenase middle" evidence="8">
    <location>
        <begin position="128"/>
        <end position="222"/>
    </location>
</feature>
<evidence type="ECO:0000313" key="12">
    <source>
        <dbReference type="Proteomes" id="UP000199681"/>
    </source>
</evidence>
<dbReference type="Gene3D" id="1.20.140.10">
    <property type="entry name" value="Butyryl-CoA Dehydrogenase, subunit A, domain 3"/>
    <property type="match status" value="1"/>
</dbReference>
<dbReference type="Gene3D" id="2.40.110.10">
    <property type="entry name" value="Butyryl-CoA Dehydrogenase, subunit A, domain 2"/>
    <property type="match status" value="1"/>
</dbReference>
<reference evidence="11 13" key="2">
    <citation type="submission" date="2019-03" db="EMBL/GenBank/DDBJ databases">
        <title>Genomics of glacier-inhabiting Cryobacterium strains.</title>
        <authorList>
            <person name="Liu Q."/>
            <person name="Xin Y.-H."/>
        </authorList>
    </citation>
    <scope>NUCLEOTIDE SEQUENCE [LARGE SCALE GENOMIC DNA]</scope>
    <source>
        <strain evidence="11 13">Hh34</strain>
    </source>
</reference>
<dbReference type="SUPFAM" id="SSF56645">
    <property type="entry name" value="Acyl-CoA dehydrogenase NM domain-like"/>
    <property type="match status" value="1"/>
</dbReference>
<evidence type="ECO:0000256" key="6">
    <source>
        <dbReference type="RuleBase" id="RU362125"/>
    </source>
</evidence>
<dbReference type="GO" id="GO:0050660">
    <property type="term" value="F:flavin adenine dinucleotide binding"/>
    <property type="evidence" value="ECO:0007669"/>
    <property type="project" value="InterPro"/>
</dbReference>
<dbReference type="PANTHER" id="PTHR43292">
    <property type="entry name" value="ACYL-COA DEHYDROGENASE"/>
    <property type="match status" value="1"/>
</dbReference>
<reference evidence="10 12" key="1">
    <citation type="submission" date="2016-10" db="EMBL/GenBank/DDBJ databases">
        <authorList>
            <person name="Varghese N."/>
            <person name="Submissions S."/>
        </authorList>
    </citation>
    <scope>NUCLEOTIDE SEQUENCE [LARGE SCALE GENOMIC DNA]</scope>
    <source>
        <strain evidence="10 12">GMCC 1.11211</strain>
    </source>
</reference>
<dbReference type="SUPFAM" id="SSF47203">
    <property type="entry name" value="Acyl-CoA dehydrogenase C-terminal domain-like"/>
    <property type="match status" value="1"/>
</dbReference>
<evidence type="ECO:0000313" key="11">
    <source>
        <dbReference type="EMBL" id="TFB85068.1"/>
    </source>
</evidence>
<organism evidence="11 13">
    <name type="scientific">Cryobacterium levicorallinum</name>
    <dbReference type="NCBI Taxonomy" id="995038"/>
    <lineage>
        <taxon>Bacteria</taxon>
        <taxon>Bacillati</taxon>
        <taxon>Actinomycetota</taxon>
        <taxon>Actinomycetes</taxon>
        <taxon>Micrococcales</taxon>
        <taxon>Microbacteriaceae</taxon>
        <taxon>Cryobacterium</taxon>
    </lineage>
</organism>
<evidence type="ECO:0000259" key="9">
    <source>
        <dbReference type="Pfam" id="PF02771"/>
    </source>
</evidence>
<comment type="cofactor">
    <cofactor evidence="1 6">
        <name>FAD</name>
        <dbReference type="ChEBI" id="CHEBI:57692"/>
    </cofactor>
</comment>
<evidence type="ECO:0000259" key="8">
    <source>
        <dbReference type="Pfam" id="PF02770"/>
    </source>
</evidence>
<dbReference type="InterPro" id="IPR009100">
    <property type="entry name" value="AcylCoA_DH/oxidase_NM_dom_sf"/>
</dbReference>
<keyword evidence="5 6" id="KW-0560">Oxidoreductase</keyword>
<dbReference type="GO" id="GO:0016627">
    <property type="term" value="F:oxidoreductase activity, acting on the CH-CH group of donors"/>
    <property type="evidence" value="ECO:0007669"/>
    <property type="project" value="InterPro"/>
</dbReference>
<evidence type="ECO:0000256" key="3">
    <source>
        <dbReference type="ARBA" id="ARBA00022630"/>
    </source>
</evidence>
<keyword evidence="4 6" id="KW-0274">FAD</keyword>
<dbReference type="EMBL" id="FOPW01000001">
    <property type="protein sequence ID" value="SFH18523.1"/>
    <property type="molecule type" value="Genomic_DNA"/>
</dbReference>
<evidence type="ECO:0000256" key="5">
    <source>
        <dbReference type="ARBA" id="ARBA00023002"/>
    </source>
</evidence>
<proteinExistence type="inferred from homology"/>
<feature type="domain" description="Acyl-CoA dehydrogenase/oxidase C-terminal" evidence="7">
    <location>
        <begin position="234"/>
        <end position="371"/>
    </location>
</feature>
<sequence length="375" mass="42079">MPTTEERNAREVFTSAARVWLQENVPARWREHRGSLSEKETDEIRHEWDRQLHRGGFAGLSLPKEFGGQGLSMVEEVIFHDLAAQAQAPDGLARIGRILTAPSLIGHGTDEQLARFLPKILNGDEIWCQGFSEPNAGSDLAGVSCRAVKVDGGYLISGRKTWTSFAKMAHRCLLLAQTDPSAPRHKNLTMFLLDMKQPGVNISPIKQASGLTHFAEVQFDDVFVADADRVSTEGSGWKVAMTTLMNERGGVEATSRYVEIRSDMDLLLATLGDRPDLRKQLDELDIRVELVHWQVSKAVDLELDSPDFFRATSILKLLWSELWQETSILGLENMTPETSDHWRLQYLETRASSIYSGSNEIQRNIISERVLGLPR</sequence>
<dbReference type="InterPro" id="IPR037069">
    <property type="entry name" value="AcylCoA_DH/ox_N_sf"/>
</dbReference>
<keyword evidence="12" id="KW-1185">Reference proteome</keyword>
<dbReference type="InterPro" id="IPR009075">
    <property type="entry name" value="AcylCo_DH/oxidase_C"/>
</dbReference>
<feature type="domain" description="Acyl-CoA dehydrogenase/oxidase N-terminal" evidence="9">
    <location>
        <begin position="11"/>
        <end position="124"/>
    </location>
</feature>
<dbReference type="RefSeq" id="WP_092448057.1">
    <property type="nucleotide sequence ID" value="NZ_BKAC01000003.1"/>
</dbReference>
<dbReference type="InterPro" id="IPR006091">
    <property type="entry name" value="Acyl-CoA_Oxase/DH_mid-dom"/>
</dbReference>
<evidence type="ECO:0000259" key="7">
    <source>
        <dbReference type="Pfam" id="PF00441"/>
    </source>
</evidence>
<evidence type="ECO:0000256" key="2">
    <source>
        <dbReference type="ARBA" id="ARBA00009347"/>
    </source>
</evidence>
<dbReference type="Proteomes" id="UP000297963">
    <property type="component" value="Unassembled WGS sequence"/>
</dbReference>
<dbReference type="STRING" id="995038.SAMN05216274_101242"/>
<evidence type="ECO:0000256" key="1">
    <source>
        <dbReference type="ARBA" id="ARBA00001974"/>
    </source>
</evidence>
<name>A0A1I2XYI5_9MICO</name>